<keyword evidence="9" id="KW-1185">Reference proteome</keyword>
<evidence type="ECO:0000256" key="2">
    <source>
        <dbReference type="ARBA" id="ARBA00008127"/>
    </source>
</evidence>
<protein>
    <recommendedName>
        <fullName evidence="7">Epidermal patterning factor-like protein</fullName>
    </recommendedName>
</protein>
<proteinExistence type="inferred from homology"/>
<dbReference type="PANTHER" id="PTHR33109">
    <property type="entry name" value="EPIDERMAL PATTERNING FACTOR-LIKE PROTEIN 4"/>
    <property type="match status" value="1"/>
</dbReference>
<evidence type="ECO:0000256" key="4">
    <source>
        <dbReference type="ARBA" id="ARBA00022525"/>
    </source>
</evidence>
<dbReference type="InterPro" id="IPR039455">
    <property type="entry name" value="EPFL"/>
</dbReference>
<evidence type="ECO:0000256" key="3">
    <source>
        <dbReference type="ARBA" id="ARBA00022473"/>
    </source>
</evidence>
<accession>A0AAD8I8P4</accession>
<comment type="function">
    <text evidence="7">Controls stomatal patterning.</text>
</comment>
<reference evidence="8" key="1">
    <citation type="submission" date="2023-02" db="EMBL/GenBank/DDBJ databases">
        <title>Genome of toxic invasive species Heracleum sosnowskyi carries increased number of genes despite the absence of recent whole-genome duplications.</title>
        <authorList>
            <person name="Schelkunov M."/>
            <person name="Shtratnikova V."/>
            <person name="Makarenko M."/>
            <person name="Klepikova A."/>
            <person name="Omelchenko D."/>
            <person name="Novikova G."/>
            <person name="Obukhova E."/>
            <person name="Bogdanov V."/>
            <person name="Penin A."/>
            <person name="Logacheva M."/>
        </authorList>
    </citation>
    <scope>NUCLEOTIDE SEQUENCE</scope>
    <source>
        <strain evidence="8">Hsosn_3</strain>
        <tissue evidence="8">Leaf</tissue>
    </source>
</reference>
<keyword evidence="5 7" id="KW-0732">Signal</keyword>
<comment type="caution">
    <text evidence="8">The sequence shown here is derived from an EMBL/GenBank/DDBJ whole genome shotgun (WGS) entry which is preliminary data.</text>
</comment>
<dbReference type="PANTHER" id="PTHR33109:SF4">
    <property type="entry name" value="EPIDERMAL PATTERNING FACTOR-LIKE PROTEIN 6"/>
    <property type="match status" value="1"/>
</dbReference>
<gene>
    <name evidence="8" type="ORF">POM88_026721</name>
</gene>
<reference evidence="8" key="2">
    <citation type="submission" date="2023-05" db="EMBL/GenBank/DDBJ databases">
        <authorList>
            <person name="Schelkunov M.I."/>
        </authorList>
    </citation>
    <scope>NUCLEOTIDE SEQUENCE</scope>
    <source>
        <strain evidence="8">Hsosn_3</strain>
        <tissue evidence="8">Leaf</tissue>
    </source>
</reference>
<dbReference type="GO" id="GO:0010052">
    <property type="term" value="P:guard cell differentiation"/>
    <property type="evidence" value="ECO:0007669"/>
    <property type="project" value="UniProtKB-UniRule"/>
</dbReference>
<dbReference type="EMBL" id="JAUIZM010000006">
    <property type="protein sequence ID" value="KAK1379977.1"/>
    <property type="molecule type" value="Genomic_DNA"/>
</dbReference>
<evidence type="ECO:0000256" key="7">
    <source>
        <dbReference type="RuleBase" id="RU367102"/>
    </source>
</evidence>
<comment type="subcellular location">
    <subcellularLocation>
        <location evidence="1 7">Secreted</location>
    </subcellularLocation>
</comment>
<evidence type="ECO:0000313" key="8">
    <source>
        <dbReference type="EMBL" id="KAK1379977.1"/>
    </source>
</evidence>
<evidence type="ECO:0000256" key="5">
    <source>
        <dbReference type="ARBA" id="ARBA00022729"/>
    </source>
</evidence>
<dbReference type="AlphaFoldDB" id="A0AAD8I8P4"/>
<name>A0AAD8I8P4_9APIA</name>
<evidence type="ECO:0000256" key="1">
    <source>
        <dbReference type="ARBA" id="ARBA00004613"/>
    </source>
</evidence>
<evidence type="ECO:0000313" key="9">
    <source>
        <dbReference type="Proteomes" id="UP001237642"/>
    </source>
</evidence>
<feature type="chain" id="PRO_5041772072" description="Epidermal patterning factor-like protein" evidence="7">
    <location>
        <begin position="26"/>
        <end position="115"/>
    </location>
</feature>
<comment type="similarity">
    <text evidence="2 7">Belongs to the plant cysteine rich small secretory peptide family. Epidermal patterning factor subfamily.</text>
</comment>
<keyword evidence="6" id="KW-1015">Disulfide bond</keyword>
<dbReference type="Pfam" id="PF17181">
    <property type="entry name" value="EPF"/>
    <property type="match status" value="1"/>
</dbReference>
<organism evidence="8 9">
    <name type="scientific">Heracleum sosnowskyi</name>
    <dbReference type="NCBI Taxonomy" id="360622"/>
    <lineage>
        <taxon>Eukaryota</taxon>
        <taxon>Viridiplantae</taxon>
        <taxon>Streptophyta</taxon>
        <taxon>Embryophyta</taxon>
        <taxon>Tracheophyta</taxon>
        <taxon>Spermatophyta</taxon>
        <taxon>Magnoliopsida</taxon>
        <taxon>eudicotyledons</taxon>
        <taxon>Gunneridae</taxon>
        <taxon>Pentapetalae</taxon>
        <taxon>asterids</taxon>
        <taxon>campanulids</taxon>
        <taxon>Apiales</taxon>
        <taxon>Apiaceae</taxon>
        <taxon>Apioideae</taxon>
        <taxon>apioid superclade</taxon>
        <taxon>Tordylieae</taxon>
        <taxon>Tordyliinae</taxon>
        <taxon>Heracleum</taxon>
    </lineage>
</organism>
<dbReference type="Proteomes" id="UP001237642">
    <property type="component" value="Unassembled WGS sequence"/>
</dbReference>
<keyword evidence="4 7" id="KW-0964">Secreted</keyword>
<sequence length="115" mass="12938">MGVLHHRTVSITALFFVVFAVSAVATRTSTHRKLGGEMKEEGEDPSVSFQIFEREIMNRRRLSGPGSSPPSCRSKCGRCSPCSPVHIPVHPGFTLPLEYYPEAWRCKCRNKLYMP</sequence>
<dbReference type="GO" id="GO:0005576">
    <property type="term" value="C:extracellular region"/>
    <property type="evidence" value="ECO:0007669"/>
    <property type="project" value="UniProtKB-SubCell"/>
</dbReference>
<keyword evidence="3 7" id="KW-0217">Developmental protein</keyword>
<evidence type="ECO:0000256" key="6">
    <source>
        <dbReference type="ARBA" id="ARBA00023157"/>
    </source>
</evidence>
<feature type="signal peptide" evidence="7">
    <location>
        <begin position="1"/>
        <end position="25"/>
    </location>
</feature>